<dbReference type="AlphaFoldDB" id="A0A1G8IIH6"/>
<proteinExistence type="predicted"/>
<dbReference type="STRING" id="571298.SAMN04488026_100146"/>
<evidence type="ECO:0000313" key="2">
    <source>
        <dbReference type="Proteomes" id="UP000199382"/>
    </source>
</evidence>
<dbReference type="EMBL" id="FNEK01000001">
    <property type="protein sequence ID" value="SDI18703.1"/>
    <property type="molecule type" value="Genomic_DNA"/>
</dbReference>
<dbReference type="InterPro" id="IPR036280">
    <property type="entry name" value="Multihaem_cyt_sf"/>
</dbReference>
<dbReference type="Gene3D" id="3.90.10.10">
    <property type="entry name" value="Cytochrome C3"/>
    <property type="match status" value="1"/>
</dbReference>
<evidence type="ECO:0000313" key="1">
    <source>
        <dbReference type="EMBL" id="SDI18703.1"/>
    </source>
</evidence>
<reference evidence="1 2" key="1">
    <citation type="submission" date="2016-10" db="EMBL/GenBank/DDBJ databases">
        <authorList>
            <person name="de Groot N.N."/>
        </authorList>
    </citation>
    <scope>NUCLEOTIDE SEQUENCE [LARGE SCALE GENOMIC DNA]</scope>
    <source>
        <strain evidence="1 2">DSM 25294</strain>
    </source>
</reference>
<protein>
    <submittedName>
        <fullName evidence="1">Uncharacterized protein</fullName>
    </submittedName>
</protein>
<name>A0A1G8IIH6_9RHOB</name>
<dbReference type="Proteomes" id="UP000199382">
    <property type="component" value="Unassembled WGS sequence"/>
</dbReference>
<dbReference type="Gene3D" id="1.10.1130.10">
    <property type="entry name" value="Flavocytochrome C3, Chain A"/>
    <property type="match status" value="1"/>
</dbReference>
<organism evidence="1 2">
    <name type="scientific">Aliiruegeria lutimaris</name>
    <dbReference type="NCBI Taxonomy" id="571298"/>
    <lineage>
        <taxon>Bacteria</taxon>
        <taxon>Pseudomonadati</taxon>
        <taxon>Pseudomonadota</taxon>
        <taxon>Alphaproteobacteria</taxon>
        <taxon>Rhodobacterales</taxon>
        <taxon>Roseobacteraceae</taxon>
        <taxon>Aliiruegeria</taxon>
    </lineage>
</organism>
<dbReference type="RefSeq" id="WP_212634999.1">
    <property type="nucleotide sequence ID" value="NZ_FNEK01000001.1"/>
</dbReference>
<accession>A0A1G8IIH6</accession>
<keyword evidence="2" id="KW-1185">Reference proteome</keyword>
<sequence>MRLVMRATILVALTTYLTVCGGPERLSMALAQESSDTAAITPATLMPEIPSLEAWRNSPHADITKEAFRHWDEEDDKMIPEACSQCHSTAGFLDYLGADGSEAGVVDTKHSPDPAMAPGIACMACHSMEAQERTVVTFPSGIEQEVFTDDIRCMTCHGGRNSKVQVLAKIEDAGAPADDTTSADLSFVNIHYRAAAASRFGGDVQGGFEYDGKDYVGYYFHDQVSQTCNDCHNPHTLEVKVETCTDCHDQVMTDNKDTMHLVRTSKPDYDGDGDTSEGIEAEIQELHGKLLEAIIGYGENTAGTAIGYESHSYPYFFADGDGSGAIEEGEAKYPNRYQAWTPRLLKAAYNYQVVAKDPGIYTHNPHYALQLLHDSIADLAEAGSGVDVTGERPQ</sequence>
<gene>
    <name evidence="1" type="ORF">SAMN04488026_100146</name>
</gene>
<dbReference type="SUPFAM" id="SSF48695">
    <property type="entry name" value="Multiheme cytochromes"/>
    <property type="match status" value="1"/>
</dbReference>